<dbReference type="InterPro" id="IPR050428">
    <property type="entry name" value="TCS_sensor_his_kinase"/>
</dbReference>
<feature type="region of interest" description="Disordered" evidence="6">
    <location>
        <begin position="662"/>
        <end position="721"/>
    </location>
</feature>
<feature type="transmembrane region" description="Helical" evidence="7">
    <location>
        <begin position="12"/>
        <end position="34"/>
    </location>
</feature>
<organism evidence="9 10">
    <name type="scientific">Streptosporangium lutulentum</name>
    <dbReference type="NCBI Taxonomy" id="1461250"/>
    <lineage>
        <taxon>Bacteria</taxon>
        <taxon>Bacillati</taxon>
        <taxon>Actinomycetota</taxon>
        <taxon>Actinomycetes</taxon>
        <taxon>Streptosporangiales</taxon>
        <taxon>Streptosporangiaceae</taxon>
        <taxon>Streptosporangium</taxon>
    </lineage>
</organism>
<dbReference type="EC" id="2.7.13.3" evidence="2"/>
<dbReference type="PANTHER" id="PTHR45436">
    <property type="entry name" value="SENSOR HISTIDINE KINASE YKOH"/>
    <property type="match status" value="1"/>
</dbReference>
<dbReference type="Proteomes" id="UP001225356">
    <property type="component" value="Unassembled WGS sequence"/>
</dbReference>
<keyword evidence="10" id="KW-1185">Reference proteome</keyword>
<sequence length="792" mass="85891">MSAPLPIRSKILRILLVPLVALVGLWGFVAYSTVAPITGISQTQDRWQEIGDPGRQLIVELQRERQLSAQAAGRTAIDKPLEAQRQATDRMVTRLRELIGSIGLQAEAGIAPANVHALTEALTGVGELRASADSGKATPLQVTVAYNTLVSVATKQIGSSPPLADVSYYRVLQGLTAYITSAEFLAREHAVLTAALVRGEMTQAEQTAFVAAMTSRRVYLTNAERDIGPDLMGHYRELAGSAAYQRIQVAEDRIFVWDHTGAPPVDAATWNQDAGIVMNTLERQGQQDLLRAVAKGHALKAAALWKIVLVVGIGLLIVVVSILVSYRFGRSLVRELLRLQAAAVELAEERLPRLVERLRKGDEVDPVAEAPELESSETAEVDRVMHALSDVRRTAVEAAVGQATLRKGVGQVFLNLAWRNQALLHRQLTLLDAMERRAEEPETLEDLFRLDHLTTRMRRHAENLIILSDAAPSRRWRDPVPIFDLVRSSVLEVEDYTRVTVLAMPHAPLLVGSAATDVIHLIAELVENATVFSPPNTVVHVRGMPAANGFAVEVEDRGLGLSLSAVEEINARLAEPPEFDLADTDRLGLFVVARLAARHGIKVVLRPSPYDGVTAIVLLPSTLLAVPESPLVGAQITGADPSLLSGQATGAARTGRTVRALGAAPEARSRPAPAPRAQPVTHAGDLSPGRFPTQQQSEYVPPKASSQEALSGSDPDDDLDGLPVRVRQASIVPQLRRRCSQEQGDVSPRSPEEIFDRMSSMQQGWQQGRSRAAQDLDAWNGKEGHSDGRPQI</sequence>
<keyword evidence="7" id="KW-0812">Transmembrane</keyword>
<dbReference type="PANTHER" id="PTHR45436:SF5">
    <property type="entry name" value="SENSOR HISTIDINE KINASE TRCS"/>
    <property type="match status" value="1"/>
</dbReference>
<dbReference type="Gene3D" id="3.30.565.10">
    <property type="entry name" value="Histidine kinase-like ATPase, C-terminal domain"/>
    <property type="match status" value="1"/>
</dbReference>
<keyword evidence="7" id="KW-1133">Transmembrane helix</keyword>
<gene>
    <name evidence="9" type="ORF">J2853_007471</name>
</gene>
<keyword evidence="4" id="KW-0808">Transferase</keyword>
<feature type="compositionally biased region" description="Polar residues" evidence="6">
    <location>
        <begin position="759"/>
        <end position="769"/>
    </location>
</feature>
<feature type="region of interest" description="Disordered" evidence="6">
    <location>
        <begin position="733"/>
        <end position="792"/>
    </location>
</feature>
<comment type="catalytic activity">
    <reaction evidence="1">
        <text>ATP + protein L-histidine = ADP + protein N-phospho-L-histidine.</text>
        <dbReference type="EC" id="2.7.13.3"/>
    </reaction>
</comment>
<feature type="compositionally biased region" description="Polar residues" evidence="6">
    <location>
        <begin position="692"/>
        <end position="710"/>
    </location>
</feature>
<dbReference type="InterPro" id="IPR036890">
    <property type="entry name" value="HATPase_C_sf"/>
</dbReference>
<feature type="compositionally biased region" description="Basic and acidic residues" evidence="6">
    <location>
        <begin position="780"/>
        <end position="792"/>
    </location>
</feature>
<evidence type="ECO:0000256" key="7">
    <source>
        <dbReference type="SAM" id="Phobius"/>
    </source>
</evidence>
<dbReference type="Pfam" id="PF02518">
    <property type="entry name" value="HATPase_c"/>
    <property type="match status" value="1"/>
</dbReference>
<dbReference type="Gene3D" id="6.10.340.10">
    <property type="match status" value="1"/>
</dbReference>
<accession>A0ABT9QNE1</accession>
<comment type="caution">
    <text evidence="9">The sequence shown here is derived from an EMBL/GenBank/DDBJ whole genome shotgun (WGS) entry which is preliminary data.</text>
</comment>
<evidence type="ECO:0000256" key="1">
    <source>
        <dbReference type="ARBA" id="ARBA00000085"/>
    </source>
</evidence>
<feature type="transmembrane region" description="Helical" evidence="7">
    <location>
        <begin position="303"/>
        <end position="328"/>
    </location>
</feature>
<evidence type="ECO:0000256" key="5">
    <source>
        <dbReference type="ARBA" id="ARBA00022777"/>
    </source>
</evidence>
<proteinExistence type="predicted"/>
<evidence type="ECO:0000256" key="2">
    <source>
        <dbReference type="ARBA" id="ARBA00012438"/>
    </source>
</evidence>
<dbReference type="SUPFAM" id="SSF55874">
    <property type="entry name" value="ATPase domain of HSP90 chaperone/DNA topoisomerase II/histidine kinase"/>
    <property type="match status" value="1"/>
</dbReference>
<dbReference type="InterPro" id="IPR003594">
    <property type="entry name" value="HATPase_dom"/>
</dbReference>
<evidence type="ECO:0000313" key="10">
    <source>
        <dbReference type="Proteomes" id="UP001225356"/>
    </source>
</evidence>
<keyword evidence="5 9" id="KW-0418">Kinase</keyword>
<reference evidence="9 10" key="1">
    <citation type="submission" date="2023-07" db="EMBL/GenBank/DDBJ databases">
        <title>Sequencing the genomes of 1000 actinobacteria strains.</title>
        <authorList>
            <person name="Klenk H.-P."/>
        </authorList>
    </citation>
    <scope>NUCLEOTIDE SEQUENCE [LARGE SCALE GENOMIC DNA]</scope>
    <source>
        <strain evidence="9 10">DSM 46740</strain>
    </source>
</reference>
<evidence type="ECO:0000259" key="8">
    <source>
        <dbReference type="SMART" id="SM00387"/>
    </source>
</evidence>
<evidence type="ECO:0000313" key="9">
    <source>
        <dbReference type="EMBL" id="MDP9848260.1"/>
    </source>
</evidence>
<dbReference type="GO" id="GO:0016301">
    <property type="term" value="F:kinase activity"/>
    <property type="evidence" value="ECO:0007669"/>
    <property type="project" value="UniProtKB-KW"/>
</dbReference>
<evidence type="ECO:0000256" key="6">
    <source>
        <dbReference type="SAM" id="MobiDB-lite"/>
    </source>
</evidence>
<dbReference type="InterPro" id="IPR013587">
    <property type="entry name" value="Nitrate/nitrite_sensing"/>
</dbReference>
<dbReference type="Pfam" id="PF08376">
    <property type="entry name" value="NIT"/>
    <property type="match status" value="1"/>
</dbReference>
<evidence type="ECO:0000256" key="3">
    <source>
        <dbReference type="ARBA" id="ARBA00022553"/>
    </source>
</evidence>
<keyword evidence="7" id="KW-0472">Membrane</keyword>
<name>A0ABT9QNE1_9ACTN</name>
<dbReference type="SMART" id="SM00387">
    <property type="entry name" value="HATPase_c"/>
    <property type="match status" value="1"/>
</dbReference>
<dbReference type="RefSeq" id="WP_307565450.1">
    <property type="nucleotide sequence ID" value="NZ_JAUSQU010000001.1"/>
</dbReference>
<feature type="domain" description="Histidine kinase/HSP90-like ATPase" evidence="8">
    <location>
        <begin position="513"/>
        <end position="623"/>
    </location>
</feature>
<keyword evidence="3" id="KW-0597">Phosphoprotein</keyword>
<protein>
    <recommendedName>
        <fullName evidence="2">histidine kinase</fullName>
        <ecNumber evidence="2">2.7.13.3</ecNumber>
    </recommendedName>
</protein>
<evidence type="ECO:0000256" key="4">
    <source>
        <dbReference type="ARBA" id="ARBA00022679"/>
    </source>
</evidence>
<dbReference type="EMBL" id="JAUSQU010000001">
    <property type="protein sequence ID" value="MDP9848260.1"/>
    <property type="molecule type" value="Genomic_DNA"/>
</dbReference>